<dbReference type="AlphaFoldDB" id="A0A2P5WZ44"/>
<sequence>MEIEGDRLNHSTKTNNMVQPSLQEMSQKENKLNPFPNQLKVGDRVLLDATDPHIVATTSNEEIPLTVLSIFPFSTVRYHVVFMRKENRRTYFEEEEGSVIFHGSNHKNLSPSPAVPPRASRRAFRNTSGLILITGRCIDWATIDQVQLADAIRALLTTDPWELFFGIIEPYIPRAHNGTMLNFHLGGLVRQLSVPKFGVALGLYTEQFKEENELHALTHHIHFSPSKCWHTLAPGAASHNPSRSKALVLPPSLRYLLQTIMTNYDNPGMVQFHLGGLVRQLSVPKFGVALGLYTEQFKEENELHALTHHIHFSPSKCWHTLAPGAASHNPSRSKALVLPPSLRYLYAILAHTITRRLISIAAQESSLTLIGQMSPQGISSVLSMRMIDRR</sequence>
<evidence type="ECO:0000256" key="1">
    <source>
        <dbReference type="SAM" id="MobiDB-lite"/>
    </source>
</evidence>
<feature type="compositionally biased region" description="Polar residues" evidence="1">
    <location>
        <begin position="11"/>
        <end position="25"/>
    </location>
</feature>
<protein>
    <submittedName>
        <fullName evidence="2">Uncharacterized protein</fullName>
    </submittedName>
</protein>
<dbReference type="Proteomes" id="UP000239757">
    <property type="component" value="Unassembled WGS sequence"/>
</dbReference>
<name>A0A2P5WZ44_GOSBA</name>
<accession>A0A2P5WZ44</accession>
<feature type="region of interest" description="Disordered" evidence="1">
    <location>
        <begin position="1"/>
        <end position="28"/>
    </location>
</feature>
<evidence type="ECO:0000313" key="3">
    <source>
        <dbReference type="Proteomes" id="UP000239757"/>
    </source>
</evidence>
<evidence type="ECO:0000313" key="2">
    <source>
        <dbReference type="EMBL" id="PPR96366.1"/>
    </source>
</evidence>
<organism evidence="2 3">
    <name type="scientific">Gossypium barbadense</name>
    <name type="common">Sea Island cotton</name>
    <name type="synonym">Hibiscus barbadensis</name>
    <dbReference type="NCBI Taxonomy" id="3634"/>
    <lineage>
        <taxon>Eukaryota</taxon>
        <taxon>Viridiplantae</taxon>
        <taxon>Streptophyta</taxon>
        <taxon>Embryophyta</taxon>
        <taxon>Tracheophyta</taxon>
        <taxon>Spermatophyta</taxon>
        <taxon>Magnoliopsida</taxon>
        <taxon>eudicotyledons</taxon>
        <taxon>Gunneridae</taxon>
        <taxon>Pentapetalae</taxon>
        <taxon>rosids</taxon>
        <taxon>malvids</taxon>
        <taxon>Malvales</taxon>
        <taxon>Malvaceae</taxon>
        <taxon>Malvoideae</taxon>
        <taxon>Gossypium</taxon>
    </lineage>
</organism>
<proteinExistence type="predicted"/>
<dbReference type="EMBL" id="KZ666062">
    <property type="protein sequence ID" value="PPR96366.1"/>
    <property type="molecule type" value="Genomic_DNA"/>
</dbReference>
<gene>
    <name evidence="2" type="ORF">GOBAR_AA24303</name>
</gene>
<reference evidence="2 3" key="1">
    <citation type="submission" date="2015-01" db="EMBL/GenBank/DDBJ databases">
        <title>Genome of allotetraploid Gossypium barbadense reveals genomic plasticity and fiber elongation in cotton evolution.</title>
        <authorList>
            <person name="Chen X."/>
            <person name="Liu X."/>
            <person name="Zhao B."/>
            <person name="Zheng H."/>
            <person name="Hu Y."/>
            <person name="Lu G."/>
            <person name="Yang C."/>
            <person name="Chen J."/>
            <person name="Shan C."/>
            <person name="Zhang L."/>
            <person name="Zhou Y."/>
            <person name="Wang L."/>
            <person name="Guo W."/>
            <person name="Bai Y."/>
            <person name="Ruan J."/>
            <person name="Shangguan X."/>
            <person name="Mao Y."/>
            <person name="Jiang J."/>
            <person name="Zhu Y."/>
            <person name="Lei J."/>
            <person name="Kang H."/>
            <person name="Chen S."/>
            <person name="He X."/>
            <person name="Wang R."/>
            <person name="Wang Y."/>
            <person name="Chen J."/>
            <person name="Wang L."/>
            <person name="Yu S."/>
            <person name="Wang B."/>
            <person name="Wei J."/>
            <person name="Song S."/>
            <person name="Lu X."/>
            <person name="Gao Z."/>
            <person name="Gu W."/>
            <person name="Deng X."/>
            <person name="Ma D."/>
            <person name="Wang S."/>
            <person name="Liang W."/>
            <person name="Fang L."/>
            <person name="Cai C."/>
            <person name="Zhu X."/>
            <person name="Zhou B."/>
            <person name="Zhang Y."/>
            <person name="Chen Z."/>
            <person name="Xu S."/>
            <person name="Zhu R."/>
            <person name="Wang S."/>
            <person name="Zhang T."/>
            <person name="Zhao G."/>
        </authorList>
    </citation>
    <scope>NUCLEOTIDE SEQUENCE [LARGE SCALE GENOMIC DNA]</scope>
    <source>
        <strain evidence="3">cv. Xinhai21</strain>
        <tissue evidence="2">Leaf</tissue>
    </source>
</reference>